<name>A0A3R5WQ51_9FIRM</name>
<evidence type="ECO:0000259" key="2">
    <source>
        <dbReference type="PROSITE" id="PS50234"/>
    </source>
</evidence>
<reference evidence="3 4" key="1">
    <citation type="submission" date="2018-08" db="EMBL/GenBank/DDBJ databases">
        <title>A genome reference for cultivated species of the human gut microbiota.</title>
        <authorList>
            <person name="Zou Y."/>
            <person name="Xue W."/>
            <person name="Luo G."/>
        </authorList>
    </citation>
    <scope>NUCLEOTIDE SEQUENCE [LARGE SCALE GENOMIC DNA]</scope>
    <source>
        <strain evidence="3 4">AF22-21</strain>
    </source>
</reference>
<gene>
    <name evidence="3" type="ORF">DWX94_13030</name>
</gene>
<keyword evidence="1" id="KW-0812">Transmembrane</keyword>
<evidence type="ECO:0000313" key="3">
    <source>
        <dbReference type="EMBL" id="RGS36439.1"/>
    </source>
</evidence>
<keyword evidence="1" id="KW-1133">Transmembrane helix</keyword>
<feature type="domain" description="VWFA" evidence="2">
    <location>
        <begin position="98"/>
        <end position="305"/>
    </location>
</feature>
<dbReference type="Gene3D" id="3.40.50.410">
    <property type="entry name" value="von Willebrand factor, type A domain"/>
    <property type="match status" value="1"/>
</dbReference>
<feature type="transmembrane region" description="Helical" evidence="1">
    <location>
        <begin position="327"/>
        <end position="346"/>
    </location>
</feature>
<evidence type="ECO:0000256" key="1">
    <source>
        <dbReference type="SAM" id="Phobius"/>
    </source>
</evidence>
<evidence type="ECO:0000313" key="4">
    <source>
        <dbReference type="Proteomes" id="UP000283295"/>
    </source>
</evidence>
<protein>
    <submittedName>
        <fullName evidence="3">VWA domain-containing protein</fullName>
    </submittedName>
</protein>
<dbReference type="OrthoDB" id="4623238at2"/>
<proteinExistence type="predicted"/>
<dbReference type="RefSeq" id="WP_004849526.1">
    <property type="nucleotide sequence ID" value="NZ_CABIWG010000004.1"/>
</dbReference>
<dbReference type="AlphaFoldDB" id="A0A3R5WQ51"/>
<dbReference type="InterPro" id="IPR036465">
    <property type="entry name" value="vWFA_dom_sf"/>
</dbReference>
<feature type="transmembrane region" description="Helical" evidence="1">
    <location>
        <begin position="62"/>
        <end position="82"/>
    </location>
</feature>
<sequence length="348" mass="39235">MDIKYMWVIWLGAVVALGMVISLFIRNKKKGNTYEGGKKIAGPLYSRDEDYFKRKMTVYRSCMAALLILSIVAVVSAFVMMARPYSKERVQDERYCRDIMLCIDISTSVDYLNENLLEELKKTVDELHGERFGIVIFNTSPVLLSPLTDDYEFIKEQLDMIDKSLKVRNSEDDSDLYSTDLSSMYDWLYYEGYITSGTLVGNEQRGSSLIGDGLAAAACDFSDKDKTRTKIMIFSTDNDIQGNPVATLDDAASICKNNGVTVYGVGTKEMTDENRESMKKAVESTGGQFFMEEESGTFDQIVTAIEKSSKNQVDAKMIVQEKSKVEWPFVALLIIFVMMTCIGRVIKL</sequence>
<feature type="transmembrane region" description="Helical" evidence="1">
    <location>
        <begin position="6"/>
        <end position="25"/>
    </location>
</feature>
<dbReference type="EMBL" id="QRVK01000053">
    <property type="protein sequence ID" value="RGS36439.1"/>
    <property type="molecule type" value="Genomic_DNA"/>
</dbReference>
<dbReference type="SMART" id="SM00327">
    <property type="entry name" value="VWA"/>
    <property type="match status" value="1"/>
</dbReference>
<dbReference type="SUPFAM" id="SSF53300">
    <property type="entry name" value="vWA-like"/>
    <property type="match status" value="1"/>
</dbReference>
<dbReference type="Proteomes" id="UP000283295">
    <property type="component" value="Unassembled WGS sequence"/>
</dbReference>
<dbReference type="PROSITE" id="PS50234">
    <property type="entry name" value="VWFA"/>
    <property type="match status" value="1"/>
</dbReference>
<keyword evidence="1" id="KW-0472">Membrane</keyword>
<dbReference type="InterPro" id="IPR002035">
    <property type="entry name" value="VWF_A"/>
</dbReference>
<comment type="caution">
    <text evidence="3">The sequence shown here is derived from an EMBL/GenBank/DDBJ whole genome shotgun (WGS) entry which is preliminary data.</text>
</comment>
<organism evidence="3 4">
    <name type="scientific">Coprococcus eutactus</name>
    <dbReference type="NCBI Taxonomy" id="33043"/>
    <lineage>
        <taxon>Bacteria</taxon>
        <taxon>Bacillati</taxon>
        <taxon>Bacillota</taxon>
        <taxon>Clostridia</taxon>
        <taxon>Lachnospirales</taxon>
        <taxon>Lachnospiraceae</taxon>
        <taxon>Coprococcus</taxon>
    </lineage>
</organism>
<dbReference type="GeneID" id="92831552"/>
<accession>A0A3R5WQ51</accession>